<comment type="catalytic activity">
    <reaction evidence="1">
        <text>ATP + protein L-histidine = ADP + protein N-phospho-L-histidine.</text>
        <dbReference type="EC" id="2.7.13.3"/>
    </reaction>
</comment>
<dbReference type="CDD" id="cd00082">
    <property type="entry name" value="HisKA"/>
    <property type="match status" value="1"/>
</dbReference>
<dbReference type="InterPro" id="IPR004358">
    <property type="entry name" value="Sig_transdc_His_kin-like_C"/>
</dbReference>
<keyword evidence="5" id="KW-0808">Transferase</keyword>
<protein>
    <recommendedName>
        <fullName evidence="3">histidine kinase</fullName>
        <ecNumber evidence="3">2.7.13.3</ecNumber>
    </recommendedName>
</protein>
<keyword evidence="4" id="KW-0597">Phosphoprotein</keyword>
<feature type="domain" description="Histidine kinase" evidence="12">
    <location>
        <begin position="271"/>
        <end position="479"/>
    </location>
</feature>
<dbReference type="InterPro" id="IPR005467">
    <property type="entry name" value="His_kinase_dom"/>
</dbReference>
<keyword evidence="9" id="KW-0902">Two-component regulatory system</keyword>
<proteinExistence type="predicted"/>
<dbReference type="RefSeq" id="WP_054967053.1">
    <property type="nucleotide sequence ID" value="NZ_FMUN01000001.1"/>
</dbReference>
<evidence type="ECO:0000256" key="8">
    <source>
        <dbReference type="ARBA" id="ARBA00022989"/>
    </source>
</evidence>
<dbReference type="SMART" id="SM00304">
    <property type="entry name" value="HAMP"/>
    <property type="match status" value="1"/>
</dbReference>
<evidence type="ECO:0000256" key="9">
    <source>
        <dbReference type="ARBA" id="ARBA00023012"/>
    </source>
</evidence>
<dbReference type="SUPFAM" id="SSF158472">
    <property type="entry name" value="HAMP domain-like"/>
    <property type="match status" value="1"/>
</dbReference>
<dbReference type="PRINTS" id="PR00344">
    <property type="entry name" value="BCTRLSENSOR"/>
</dbReference>
<reference evidence="15" key="1">
    <citation type="submission" date="2016-10" db="EMBL/GenBank/DDBJ databases">
        <authorList>
            <person name="Varghese N."/>
        </authorList>
    </citation>
    <scope>NUCLEOTIDE SEQUENCE [LARGE SCALE GENOMIC DNA]</scope>
    <source>
        <strain evidence="15">HL 19</strain>
    </source>
</reference>
<keyword evidence="8 11" id="KW-1133">Transmembrane helix</keyword>
<keyword evidence="15" id="KW-1185">Reference proteome</keyword>
<dbReference type="STRING" id="381306.AN478_13125"/>
<dbReference type="SMART" id="SM00387">
    <property type="entry name" value="HATPase_c"/>
    <property type="match status" value="1"/>
</dbReference>
<evidence type="ECO:0000256" key="10">
    <source>
        <dbReference type="ARBA" id="ARBA00023136"/>
    </source>
</evidence>
<dbReference type="InterPro" id="IPR036890">
    <property type="entry name" value="HATPase_C_sf"/>
</dbReference>
<dbReference type="CDD" id="cd06225">
    <property type="entry name" value="HAMP"/>
    <property type="match status" value="1"/>
</dbReference>
<dbReference type="Proteomes" id="UP000183104">
    <property type="component" value="Unassembled WGS sequence"/>
</dbReference>
<dbReference type="CDD" id="cd00075">
    <property type="entry name" value="HATPase"/>
    <property type="match status" value="1"/>
</dbReference>
<evidence type="ECO:0000256" key="5">
    <source>
        <dbReference type="ARBA" id="ARBA00022679"/>
    </source>
</evidence>
<dbReference type="Pfam" id="PF00512">
    <property type="entry name" value="HisKA"/>
    <property type="match status" value="1"/>
</dbReference>
<dbReference type="EC" id="2.7.13.3" evidence="3"/>
<evidence type="ECO:0000256" key="4">
    <source>
        <dbReference type="ARBA" id="ARBA00022553"/>
    </source>
</evidence>
<dbReference type="PROSITE" id="PS50885">
    <property type="entry name" value="HAMP"/>
    <property type="match status" value="1"/>
</dbReference>
<dbReference type="InterPro" id="IPR036097">
    <property type="entry name" value="HisK_dim/P_sf"/>
</dbReference>
<organism evidence="14 15">
    <name type="scientific">Thiohalorhabdus denitrificans</name>
    <dbReference type="NCBI Taxonomy" id="381306"/>
    <lineage>
        <taxon>Bacteria</taxon>
        <taxon>Pseudomonadati</taxon>
        <taxon>Pseudomonadota</taxon>
        <taxon>Gammaproteobacteria</taxon>
        <taxon>Thiohalorhabdales</taxon>
        <taxon>Thiohalorhabdaceae</taxon>
        <taxon>Thiohalorhabdus</taxon>
    </lineage>
</organism>
<name>A0A0P9CJX8_9GAMM</name>
<dbReference type="Pfam" id="PF00672">
    <property type="entry name" value="HAMP"/>
    <property type="match status" value="1"/>
</dbReference>
<dbReference type="GO" id="GO:0000155">
    <property type="term" value="F:phosphorelay sensor kinase activity"/>
    <property type="evidence" value="ECO:0007669"/>
    <property type="project" value="InterPro"/>
</dbReference>
<dbReference type="SUPFAM" id="SSF47384">
    <property type="entry name" value="Homodimeric domain of signal transducing histidine kinase"/>
    <property type="match status" value="1"/>
</dbReference>
<feature type="transmembrane region" description="Helical" evidence="11">
    <location>
        <begin position="6"/>
        <end position="30"/>
    </location>
</feature>
<evidence type="ECO:0000256" key="2">
    <source>
        <dbReference type="ARBA" id="ARBA00004370"/>
    </source>
</evidence>
<dbReference type="Pfam" id="PF02518">
    <property type="entry name" value="HATPase_c"/>
    <property type="match status" value="1"/>
</dbReference>
<dbReference type="Gene3D" id="3.30.565.10">
    <property type="entry name" value="Histidine kinase-like ATPase, C-terminal domain"/>
    <property type="match status" value="1"/>
</dbReference>
<dbReference type="EMBL" id="FMUN01000001">
    <property type="protein sequence ID" value="SCX75290.1"/>
    <property type="molecule type" value="Genomic_DNA"/>
</dbReference>
<evidence type="ECO:0000256" key="6">
    <source>
        <dbReference type="ARBA" id="ARBA00022692"/>
    </source>
</evidence>
<keyword evidence="10 11" id="KW-0472">Membrane</keyword>
<dbReference type="Gene3D" id="1.10.287.130">
    <property type="match status" value="1"/>
</dbReference>
<dbReference type="PANTHER" id="PTHR45436:SF5">
    <property type="entry name" value="SENSOR HISTIDINE KINASE TRCS"/>
    <property type="match status" value="1"/>
</dbReference>
<dbReference type="InterPro" id="IPR003594">
    <property type="entry name" value="HATPase_dom"/>
</dbReference>
<evidence type="ECO:0000256" key="1">
    <source>
        <dbReference type="ARBA" id="ARBA00000085"/>
    </source>
</evidence>
<accession>A0A0P9CJX8</accession>
<comment type="subcellular location">
    <subcellularLocation>
        <location evidence="2">Membrane</location>
    </subcellularLocation>
</comment>
<sequence length="491" mass="53490">MDLRLAFLLYVALPLLLLIGTVGSVSVGALEELSEKRLKEDLELIGRTLQKPLGRAMERGREGTLENALESAFSFGRVYGAYLYDESGERVAAAGAAAYAKEPDREDIAERAEAGQEGGTYGEMGGREVYSYFVPLTDGSGRNNGLVQITRRASEIQGYLQQLRGYGLAGLAGLAVILMLVTLLGHHFAVGRPLTRLAQSMNRVAAGDRDHRSSETGPREIADLSRTFNGMLRRMQQDQAEIRERRISEERLQRELQQSEKMAAVGRLSAGVAHELGTPLSVVDGTAQRLLRDERLDAGQRKRLERIRDQAGRMTQIVEQLLAFGRQPGGAPRPISTEQLTRAAIHSVRDLYAETGVELEWHTPQPPPMVEIDPVRGEQALTHLLTNAAQATPGGRVGLRWEIQGDEAVLTVEDDGPGIPLERREWVFDPFSTTKPPGQGSGLGLALVHGVAEEHGGTIHIEHSPLGGAAFVLRLPRAHPSAEPETGENDG</sequence>
<dbReference type="PANTHER" id="PTHR45436">
    <property type="entry name" value="SENSOR HISTIDINE KINASE YKOH"/>
    <property type="match status" value="1"/>
</dbReference>
<dbReference type="SMART" id="SM00388">
    <property type="entry name" value="HisKA"/>
    <property type="match status" value="1"/>
</dbReference>
<evidence type="ECO:0000256" key="7">
    <source>
        <dbReference type="ARBA" id="ARBA00022777"/>
    </source>
</evidence>
<dbReference type="PROSITE" id="PS50109">
    <property type="entry name" value="HIS_KIN"/>
    <property type="match status" value="1"/>
</dbReference>
<keyword evidence="7" id="KW-0418">Kinase</keyword>
<gene>
    <name evidence="14" type="ORF">SAMN05661077_0226</name>
</gene>
<dbReference type="Gene3D" id="6.10.340.10">
    <property type="match status" value="1"/>
</dbReference>
<feature type="domain" description="HAMP" evidence="13">
    <location>
        <begin position="188"/>
        <end position="240"/>
    </location>
</feature>
<evidence type="ECO:0000313" key="14">
    <source>
        <dbReference type="EMBL" id="SCX75290.1"/>
    </source>
</evidence>
<dbReference type="InterPro" id="IPR050428">
    <property type="entry name" value="TCS_sensor_his_kinase"/>
</dbReference>
<evidence type="ECO:0000256" key="11">
    <source>
        <dbReference type="SAM" id="Phobius"/>
    </source>
</evidence>
<feature type="transmembrane region" description="Helical" evidence="11">
    <location>
        <begin position="166"/>
        <end position="189"/>
    </location>
</feature>
<evidence type="ECO:0000313" key="15">
    <source>
        <dbReference type="Proteomes" id="UP000183104"/>
    </source>
</evidence>
<dbReference type="AlphaFoldDB" id="A0A0P9CJX8"/>
<evidence type="ECO:0000259" key="12">
    <source>
        <dbReference type="PROSITE" id="PS50109"/>
    </source>
</evidence>
<keyword evidence="6 11" id="KW-0812">Transmembrane</keyword>
<evidence type="ECO:0000256" key="3">
    <source>
        <dbReference type="ARBA" id="ARBA00012438"/>
    </source>
</evidence>
<dbReference type="InterPro" id="IPR003660">
    <property type="entry name" value="HAMP_dom"/>
</dbReference>
<evidence type="ECO:0000259" key="13">
    <source>
        <dbReference type="PROSITE" id="PS50885"/>
    </source>
</evidence>
<dbReference type="SUPFAM" id="SSF55874">
    <property type="entry name" value="ATPase domain of HSP90 chaperone/DNA topoisomerase II/histidine kinase"/>
    <property type="match status" value="1"/>
</dbReference>
<dbReference type="PATRIC" id="fig|381306.5.peg.1784"/>
<dbReference type="GO" id="GO:0016020">
    <property type="term" value="C:membrane"/>
    <property type="evidence" value="ECO:0007669"/>
    <property type="project" value="UniProtKB-SubCell"/>
</dbReference>
<dbReference type="InterPro" id="IPR003661">
    <property type="entry name" value="HisK_dim/P_dom"/>
</dbReference>
<dbReference type="OrthoDB" id="9772100at2"/>